<dbReference type="Proteomes" id="UP000301475">
    <property type="component" value="Chromosome"/>
</dbReference>
<gene>
    <name evidence="1" type="ORF">E5Z56_02895</name>
</gene>
<dbReference type="EMBL" id="CP039381">
    <property type="protein sequence ID" value="QCT06358.1"/>
    <property type="molecule type" value="Genomic_DNA"/>
</dbReference>
<evidence type="ECO:0000313" key="1">
    <source>
        <dbReference type="EMBL" id="QCT06358.1"/>
    </source>
</evidence>
<protein>
    <submittedName>
        <fullName evidence="1">Uncharacterized protein</fullName>
    </submittedName>
</protein>
<organism evidence="1 2">
    <name type="scientific">Ruminococcus bovis</name>
    <dbReference type="NCBI Taxonomy" id="2564099"/>
    <lineage>
        <taxon>Bacteria</taxon>
        <taxon>Bacillati</taxon>
        <taxon>Bacillota</taxon>
        <taxon>Clostridia</taxon>
        <taxon>Eubacteriales</taxon>
        <taxon>Oscillospiraceae</taxon>
        <taxon>Ruminococcus</taxon>
    </lineage>
</organism>
<keyword evidence="2" id="KW-1185">Reference proteome</keyword>
<dbReference type="KEGG" id="ruj:E5Z56_02895"/>
<sequence length="142" mass="15699">MVIHNDKVEDIIKKIKLSKDLDDVRFVKAYNGKLKETPLGGILVTVNNGVNIVNSFAGGFVGNGKVGENIKSELKLNIYCPYQNGGDGITHTINSIVELLPKADSDNIISSINVSEIKYSQEYEAVYRTLSLSLDYLDYRGE</sequence>
<evidence type="ECO:0000313" key="2">
    <source>
        <dbReference type="Proteomes" id="UP000301475"/>
    </source>
</evidence>
<dbReference type="AlphaFoldDB" id="A0A4P8XZP8"/>
<name>A0A4P8XZP8_9FIRM</name>
<dbReference type="RefSeq" id="WP_138156440.1">
    <property type="nucleotide sequence ID" value="NZ_CP039381.1"/>
</dbReference>
<reference evidence="1 2" key="1">
    <citation type="submission" date="2019-04" db="EMBL/GenBank/DDBJ databases">
        <authorList>
            <person name="Embree M."/>
            <person name="Gaffney J.R."/>
        </authorList>
    </citation>
    <scope>NUCLEOTIDE SEQUENCE [LARGE SCALE GENOMIC DNA]</scope>
    <source>
        <strain evidence="1 2">JE7A12</strain>
    </source>
</reference>
<proteinExistence type="predicted"/>
<accession>A0A4P8XZP8</accession>